<keyword evidence="3 5" id="KW-1133">Transmembrane helix</keyword>
<protein>
    <submittedName>
        <fullName evidence="8">G-protein coupled receptors family 1 profile domain-containing protein</fullName>
    </submittedName>
</protein>
<feature type="transmembrane region" description="Helical" evidence="5">
    <location>
        <begin position="118"/>
        <end position="141"/>
    </location>
</feature>
<name>A0A914W7C8_9BILA</name>
<dbReference type="Gene3D" id="1.20.1070.10">
    <property type="entry name" value="Rhodopsin 7-helix transmembrane proteins"/>
    <property type="match status" value="1"/>
</dbReference>
<evidence type="ECO:0000256" key="5">
    <source>
        <dbReference type="SAM" id="Phobius"/>
    </source>
</evidence>
<dbReference type="Proteomes" id="UP000887566">
    <property type="component" value="Unplaced"/>
</dbReference>
<dbReference type="GO" id="GO:0016020">
    <property type="term" value="C:membrane"/>
    <property type="evidence" value="ECO:0007669"/>
    <property type="project" value="UniProtKB-SubCell"/>
</dbReference>
<sequence>MLAVSDFITQLAHLPYGYFAFTGTLVQRLDFCHIIMTPSLISMNFGTSLIWMIGLDRLLSVMYPAGYMQWQKVQYLLLTTSPGVIYCLFFIVLGWQTATDELMLCFIPEAYGLLAKNAWVGSTLLFNALVVVTYIFLLMVVRRNKENLAIRSHLHDARSHRLLKSLMIIMLFEFFGWFSNICILGTAIVVGASFKTIFYIEVYAGCLVNVSIACNFYLLYYNSTDYRNAFKNVLCFWRNGYILEAGGSSTSQNPENRTPVSTTLL</sequence>
<evidence type="ECO:0000256" key="2">
    <source>
        <dbReference type="ARBA" id="ARBA00022692"/>
    </source>
</evidence>
<accession>A0A914W7C8</accession>
<dbReference type="PANTHER" id="PTHR23360:SF16">
    <property type="entry name" value="G-PROTEIN COUPLED RECEPTORS FAMILY 1 PROFILE DOMAIN-CONTAINING PROTEIN"/>
    <property type="match status" value="1"/>
</dbReference>
<dbReference type="PROSITE" id="PS50262">
    <property type="entry name" value="G_PROTEIN_RECEP_F1_2"/>
    <property type="match status" value="1"/>
</dbReference>
<evidence type="ECO:0000259" key="6">
    <source>
        <dbReference type="PROSITE" id="PS50262"/>
    </source>
</evidence>
<evidence type="ECO:0000256" key="4">
    <source>
        <dbReference type="ARBA" id="ARBA00023136"/>
    </source>
</evidence>
<dbReference type="Pfam" id="PF10320">
    <property type="entry name" value="7TM_GPCR_Srsx"/>
    <property type="match status" value="1"/>
</dbReference>
<dbReference type="WBParaSite" id="PSAMB.scaffold343size55727.g4807.t1">
    <property type="protein sequence ID" value="PSAMB.scaffold343size55727.g4807.t1"/>
    <property type="gene ID" value="PSAMB.scaffold343size55727.g4807"/>
</dbReference>
<comment type="subcellular location">
    <subcellularLocation>
        <location evidence="1">Membrane</location>
    </subcellularLocation>
</comment>
<evidence type="ECO:0000256" key="3">
    <source>
        <dbReference type="ARBA" id="ARBA00022989"/>
    </source>
</evidence>
<feature type="domain" description="G-protein coupled receptors family 1 profile" evidence="6">
    <location>
        <begin position="1"/>
        <end position="219"/>
    </location>
</feature>
<feature type="transmembrane region" description="Helical" evidence="5">
    <location>
        <begin position="162"/>
        <end position="190"/>
    </location>
</feature>
<proteinExistence type="predicted"/>
<feature type="transmembrane region" description="Helical" evidence="5">
    <location>
        <begin position="196"/>
        <end position="221"/>
    </location>
</feature>
<dbReference type="SMART" id="SM01381">
    <property type="entry name" value="7TM_GPCR_Srsx"/>
    <property type="match status" value="1"/>
</dbReference>
<organism evidence="7 8">
    <name type="scientific">Plectus sambesii</name>
    <dbReference type="NCBI Taxonomy" id="2011161"/>
    <lineage>
        <taxon>Eukaryota</taxon>
        <taxon>Metazoa</taxon>
        <taxon>Ecdysozoa</taxon>
        <taxon>Nematoda</taxon>
        <taxon>Chromadorea</taxon>
        <taxon>Plectida</taxon>
        <taxon>Plectina</taxon>
        <taxon>Plectoidea</taxon>
        <taxon>Plectidae</taxon>
        <taxon>Plectus</taxon>
    </lineage>
</organism>
<evidence type="ECO:0000313" key="7">
    <source>
        <dbReference type="Proteomes" id="UP000887566"/>
    </source>
</evidence>
<keyword evidence="4 5" id="KW-0472">Membrane</keyword>
<dbReference type="AlphaFoldDB" id="A0A914W7C8"/>
<keyword evidence="7" id="KW-1185">Reference proteome</keyword>
<dbReference type="InterPro" id="IPR000276">
    <property type="entry name" value="GPCR_Rhodpsn"/>
</dbReference>
<evidence type="ECO:0000256" key="1">
    <source>
        <dbReference type="ARBA" id="ARBA00004370"/>
    </source>
</evidence>
<evidence type="ECO:0000313" key="8">
    <source>
        <dbReference type="WBParaSite" id="PSAMB.scaffold343size55727.g4807.t1"/>
    </source>
</evidence>
<dbReference type="SUPFAM" id="SSF81321">
    <property type="entry name" value="Family A G protein-coupled receptor-like"/>
    <property type="match status" value="1"/>
</dbReference>
<dbReference type="InterPro" id="IPR017452">
    <property type="entry name" value="GPCR_Rhodpsn_7TM"/>
</dbReference>
<dbReference type="CDD" id="cd00637">
    <property type="entry name" value="7tm_classA_rhodopsin-like"/>
    <property type="match status" value="1"/>
</dbReference>
<feature type="transmembrane region" description="Helical" evidence="5">
    <location>
        <begin position="75"/>
        <end position="98"/>
    </location>
</feature>
<keyword evidence="2 5" id="KW-0812">Transmembrane</keyword>
<reference evidence="8" key="1">
    <citation type="submission" date="2022-11" db="UniProtKB">
        <authorList>
            <consortium name="WormBaseParasite"/>
        </authorList>
    </citation>
    <scope>IDENTIFICATION</scope>
</reference>
<dbReference type="InterPro" id="IPR047130">
    <property type="entry name" value="7TM_GPCR_Srsx_nematod"/>
</dbReference>
<dbReference type="InterPro" id="IPR019424">
    <property type="entry name" value="7TM_GPCR_Srsx"/>
</dbReference>
<dbReference type="GO" id="GO:0004930">
    <property type="term" value="F:G protein-coupled receptor activity"/>
    <property type="evidence" value="ECO:0007669"/>
    <property type="project" value="InterPro"/>
</dbReference>
<dbReference type="PANTHER" id="PTHR23360">
    <property type="entry name" value="G-PROTEIN COUPLED RECEPTORS FAMILY 1 PROFILE DOMAIN-CONTAINING PROTEIN-RELATED"/>
    <property type="match status" value="1"/>
</dbReference>
<feature type="transmembrane region" description="Helical" evidence="5">
    <location>
        <begin position="34"/>
        <end position="54"/>
    </location>
</feature>